<feature type="transmembrane region" description="Helical" evidence="9">
    <location>
        <begin position="198"/>
        <end position="217"/>
    </location>
</feature>
<dbReference type="RefSeq" id="WP_176226963.1">
    <property type="nucleotide sequence ID" value="NZ_BLRU01000053.1"/>
</dbReference>
<dbReference type="EMBL" id="BLSB01000008">
    <property type="protein sequence ID" value="GFP34484.1"/>
    <property type="molecule type" value="Genomic_DNA"/>
</dbReference>
<dbReference type="Proteomes" id="UP000576480">
    <property type="component" value="Unassembled WGS sequence"/>
</dbReference>
<dbReference type="Pfam" id="PF01061">
    <property type="entry name" value="ABC2_membrane"/>
    <property type="match status" value="1"/>
</dbReference>
<dbReference type="Proteomes" id="UP000574717">
    <property type="component" value="Unassembled WGS sequence"/>
</dbReference>
<evidence type="ECO:0000256" key="6">
    <source>
        <dbReference type="ARBA" id="ARBA00022692"/>
    </source>
</evidence>
<dbReference type="PANTHER" id="PTHR30413">
    <property type="entry name" value="INNER MEMBRANE TRANSPORT PERMEASE"/>
    <property type="match status" value="1"/>
</dbReference>
<accession>A0A6V8QFN7</accession>
<organism evidence="11 17">
    <name type="scientific">Candidatus Hakubella thermalkaliphila</name>
    <dbReference type="NCBI Taxonomy" id="2754717"/>
    <lineage>
        <taxon>Bacteria</taxon>
        <taxon>Bacillati</taxon>
        <taxon>Actinomycetota</taxon>
        <taxon>Actinomycetota incertae sedis</taxon>
        <taxon>Candidatus Hakubellales</taxon>
        <taxon>Candidatus Hakubellaceae</taxon>
        <taxon>Candidatus Hakubella</taxon>
    </lineage>
</organism>
<feature type="transmembrane region" description="Helical" evidence="9">
    <location>
        <begin position="104"/>
        <end position="130"/>
    </location>
</feature>
<proteinExistence type="inferred from homology"/>
<dbReference type="GO" id="GO:0015920">
    <property type="term" value="P:lipopolysaccharide transport"/>
    <property type="evidence" value="ECO:0007669"/>
    <property type="project" value="TreeGrafter"/>
</dbReference>
<dbReference type="InterPro" id="IPR047817">
    <property type="entry name" value="ABC2_TM_bact-type"/>
</dbReference>
<dbReference type="AlphaFoldDB" id="A0A6V8QFN7"/>
<keyword evidence="3 9" id="KW-0813">Transport</keyword>
<dbReference type="InterPro" id="IPR013525">
    <property type="entry name" value="ABC2_TM"/>
</dbReference>
<evidence type="ECO:0000313" key="16">
    <source>
        <dbReference type="Proteomes" id="UP000569018"/>
    </source>
</evidence>
<name>A0A6V8QFN7_9ACTN</name>
<evidence type="ECO:0000256" key="1">
    <source>
        <dbReference type="ARBA" id="ARBA00004429"/>
    </source>
</evidence>
<dbReference type="EMBL" id="BLRY01000019">
    <property type="protein sequence ID" value="GFP27181.1"/>
    <property type="molecule type" value="Genomic_DNA"/>
</dbReference>
<keyword evidence="8 9" id="KW-0472">Membrane</keyword>
<evidence type="ECO:0000313" key="18">
    <source>
        <dbReference type="Proteomes" id="UP000576480"/>
    </source>
</evidence>
<evidence type="ECO:0000313" key="15">
    <source>
        <dbReference type="EMBL" id="GFP38923.1"/>
    </source>
</evidence>
<comment type="caution">
    <text evidence="11">The sequence shown here is derived from an EMBL/GenBank/DDBJ whole genome shotgun (WGS) entry which is preliminary data.</text>
</comment>
<feature type="transmembrane region" description="Helical" evidence="9">
    <location>
        <begin position="229"/>
        <end position="253"/>
    </location>
</feature>
<evidence type="ECO:0000259" key="10">
    <source>
        <dbReference type="PROSITE" id="PS51012"/>
    </source>
</evidence>
<evidence type="ECO:0000256" key="9">
    <source>
        <dbReference type="RuleBase" id="RU361157"/>
    </source>
</evidence>
<dbReference type="GO" id="GO:0005886">
    <property type="term" value="C:plasma membrane"/>
    <property type="evidence" value="ECO:0007669"/>
    <property type="project" value="UniProtKB-SubCell"/>
</dbReference>
<feature type="transmembrane region" description="Helical" evidence="9">
    <location>
        <begin position="173"/>
        <end position="191"/>
    </location>
</feature>
<evidence type="ECO:0000256" key="5">
    <source>
        <dbReference type="ARBA" id="ARBA00022519"/>
    </source>
</evidence>
<evidence type="ECO:0000256" key="4">
    <source>
        <dbReference type="ARBA" id="ARBA00022475"/>
    </source>
</evidence>
<feature type="transmembrane region" description="Helical" evidence="9">
    <location>
        <begin position="31"/>
        <end position="51"/>
    </location>
</feature>
<protein>
    <recommendedName>
        <fullName evidence="9">Transport permease protein</fullName>
    </recommendedName>
</protein>
<keyword evidence="7 9" id="KW-1133">Transmembrane helix</keyword>
<evidence type="ECO:0000256" key="7">
    <source>
        <dbReference type="ARBA" id="ARBA00022989"/>
    </source>
</evidence>
<evidence type="ECO:0000313" key="12">
    <source>
        <dbReference type="EMBL" id="GFP21885.1"/>
    </source>
</evidence>
<evidence type="ECO:0000313" key="17">
    <source>
        <dbReference type="Proteomes" id="UP000574717"/>
    </source>
</evidence>
<evidence type="ECO:0000313" key="13">
    <source>
        <dbReference type="EMBL" id="GFP27181.1"/>
    </source>
</evidence>
<evidence type="ECO:0000313" key="20">
    <source>
        <dbReference type="Proteomes" id="UP000591948"/>
    </source>
</evidence>
<dbReference type="EMBL" id="BLRV01000130">
    <property type="protein sequence ID" value="GFP21885.1"/>
    <property type="molecule type" value="Genomic_DNA"/>
</dbReference>
<sequence length="264" mass="30573">MIAHLREIFKYRELLFNLIRRDLKVKYRGSILGFFWSLLNPILMTLVYSFVFSRVIRAGIEDFAVFFISVLLPWNLLANSVNGGVNSVVGNSALIRKIYFPREILPLSVVFSNLANFLLELLALFVFLLIRGYPFYLMLYLLPVVLVIELILVIGITLLAASLNVFFRDIQHLVGVLMMVWFFGTPIIYPLSMVPQEFHLLMILNPMTVLAILYRNIFYNVNYPDLLQFPSPVSISISVAISLFLFVLGYWLFKRLELRFAEEV</sequence>
<gene>
    <name evidence="11" type="ORF">HKBW3S03_00760</name>
    <name evidence="12" type="ORF">HKBW3S06_01111</name>
    <name evidence="13" type="ORF">HKBW3S33_00595</name>
    <name evidence="14" type="ORF">HKBW3S43_00277</name>
    <name evidence="15" type="ORF">HKBW3S47_00623</name>
</gene>
<dbReference type="Proteomes" id="UP000580051">
    <property type="component" value="Unassembled WGS sequence"/>
</dbReference>
<reference evidence="16 17" key="1">
    <citation type="journal article" date="2020" name="Front. Microbiol.">
        <title>Single-cell genomics of novel Actinobacteria with the Wood-Ljungdahl pathway discovered in a serpentinizing system.</title>
        <authorList>
            <person name="Merino N."/>
            <person name="Kawai M."/>
            <person name="Boyd E.S."/>
            <person name="Colman D.R."/>
            <person name="McGlynn S.E."/>
            <person name="Nealson K.H."/>
            <person name="Kurokawa K."/>
            <person name="Hongoh Y."/>
        </authorList>
    </citation>
    <scope>NUCLEOTIDE SEQUENCE [LARGE SCALE GENOMIC DNA]</scope>
    <source>
        <strain evidence="11 17">S03</strain>
        <strain evidence="12 19">S06</strain>
        <strain evidence="13 20">S33</strain>
        <strain evidence="14 18">S43</strain>
        <strain evidence="15 16">S47</strain>
    </source>
</reference>
<dbReference type="PANTHER" id="PTHR30413:SF8">
    <property type="entry name" value="TRANSPORT PERMEASE PROTEIN"/>
    <property type="match status" value="1"/>
</dbReference>
<comment type="similarity">
    <text evidence="2 9">Belongs to the ABC-2 integral membrane protein family.</text>
</comment>
<evidence type="ECO:0000256" key="2">
    <source>
        <dbReference type="ARBA" id="ARBA00007783"/>
    </source>
</evidence>
<comment type="subcellular location">
    <subcellularLocation>
        <location evidence="1">Cell inner membrane</location>
        <topology evidence="1">Multi-pass membrane protein</topology>
    </subcellularLocation>
    <subcellularLocation>
        <location evidence="9">Cell membrane</location>
        <topology evidence="9">Multi-pass membrane protein</topology>
    </subcellularLocation>
</comment>
<dbReference type="EMBL" id="BLRU01000053">
    <property type="protein sequence ID" value="GFP19255.1"/>
    <property type="molecule type" value="Genomic_DNA"/>
</dbReference>
<feature type="transmembrane region" description="Helical" evidence="9">
    <location>
        <begin position="137"/>
        <end position="161"/>
    </location>
</feature>
<evidence type="ECO:0000313" key="14">
    <source>
        <dbReference type="EMBL" id="GFP34484.1"/>
    </source>
</evidence>
<dbReference type="PROSITE" id="PS51012">
    <property type="entry name" value="ABC_TM2"/>
    <property type="match status" value="1"/>
</dbReference>
<feature type="transmembrane region" description="Helical" evidence="9">
    <location>
        <begin position="63"/>
        <end position="84"/>
    </location>
</feature>
<keyword evidence="5" id="KW-0997">Cell inner membrane</keyword>
<dbReference type="GO" id="GO:0140359">
    <property type="term" value="F:ABC-type transporter activity"/>
    <property type="evidence" value="ECO:0007669"/>
    <property type="project" value="InterPro"/>
</dbReference>
<keyword evidence="4 9" id="KW-1003">Cell membrane</keyword>
<feature type="domain" description="ABC transmembrane type-2" evidence="10">
    <location>
        <begin position="32"/>
        <end position="256"/>
    </location>
</feature>
<dbReference type="EMBL" id="BLSD01000022">
    <property type="protein sequence ID" value="GFP38923.1"/>
    <property type="molecule type" value="Genomic_DNA"/>
</dbReference>
<dbReference type="Proteomes" id="UP000591948">
    <property type="component" value="Unassembled WGS sequence"/>
</dbReference>
<evidence type="ECO:0000256" key="3">
    <source>
        <dbReference type="ARBA" id="ARBA00022448"/>
    </source>
</evidence>
<dbReference type="Proteomes" id="UP000569018">
    <property type="component" value="Unassembled WGS sequence"/>
</dbReference>
<keyword evidence="6 9" id="KW-0812">Transmembrane</keyword>
<keyword evidence="20" id="KW-1185">Reference proteome</keyword>
<evidence type="ECO:0000256" key="8">
    <source>
        <dbReference type="ARBA" id="ARBA00023136"/>
    </source>
</evidence>
<evidence type="ECO:0000313" key="19">
    <source>
        <dbReference type="Proteomes" id="UP000580051"/>
    </source>
</evidence>
<evidence type="ECO:0000313" key="11">
    <source>
        <dbReference type="EMBL" id="GFP19255.1"/>
    </source>
</evidence>